<name>A0ABP6QM50_9ACTN</name>
<keyword evidence="1" id="KW-0808">Transferase</keyword>
<keyword evidence="4" id="KW-0067">ATP-binding</keyword>
<keyword evidence="2" id="KW-0547">Nucleotide-binding</keyword>
<evidence type="ECO:0000256" key="4">
    <source>
        <dbReference type="ARBA" id="ARBA00022840"/>
    </source>
</evidence>
<dbReference type="SMART" id="SM00220">
    <property type="entry name" value="S_TKc"/>
    <property type="match status" value="1"/>
</dbReference>
<dbReference type="Gene3D" id="3.30.200.20">
    <property type="entry name" value="Phosphorylase Kinase, domain 1"/>
    <property type="match status" value="1"/>
</dbReference>
<feature type="domain" description="Protein kinase" evidence="5">
    <location>
        <begin position="15"/>
        <end position="269"/>
    </location>
</feature>
<dbReference type="Gene3D" id="2.60.120.560">
    <property type="entry name" value="Exo-inulinase, domain 1"/>
    <property type="match status" value="1"/>
</dbReference>
<comment type="caution">
    <text evidence="6">The sequence shown here is derived from an EMBL/GenBank/DDBJ whole genome shotgun (WGS) entry which is preliminary data.</text>
</comment>
<organism evidence="6 7">
    <name type="scientific">Actinocorallia longicatena</name>
    <dbReference type="NCBI Taxonomy" id="111803"/>
    <lineage>
        <taxon>Bacteria</taxon>
        <taxon>Bacillati</taxon>
        <taxon>Actinomycetota</taxon>
        <taxon>Actinomycetes</taxon>
        <taxon>Streptosporangiales</taxon>
        <taxon>Thermomonosporaceae</taxon>
        <taxon>Actinocorallia</taxon>
    </lineage>
</organism>
<protein>
    <recommendedName>
        <fullName evidence="5">Protein kinase domain-containing protein</fullName>
    </recommendedName>
</protein>
<evidence type="ECO:0000259" key="5">
    <source>
        <dbReference type="PROSITE" id="PS50011"/>
    </source>
</evidence>
<dbReference type="InterPro" id="IPR008271">
    <property type="entry name" value="Ser/Thr_kinase_AS"/>
</dbReference>
<evidence type="ECO:0000256" key="1">
    <source>
        <dbReference type="ARBA" id="ARBA00022679"/>
    </source>
</evidence>
<proteinExistence type="predicted"/>
<accession>A0ABP6QM50</accession>
<gene>
    <name evidence="6" type="ORF">GCM10010468_78840</name>
</gene>
<dbReference type="PANTHER" id="PTHR43289">
    <property type="entry name" value="MITOGEN-ACTIVATED PROTEIN KINASE KINASE KINASE 20-RELATED"/>
    <property type="match status" value="1"/>
</dbReference>
<dbReference type="CDD" id="cd14014">
    <property type="entry name" value="STKc_PknB_like"/>
    <property type="match status" value="1"/>
</dbReference>
<dbReference type="InterPro" id="IPR000719">
    <property type="entry name" value="Prot_kinase_dom"/>
</dbReference>
<dbReference type="RefSeq" id="WP_344839381.1">
    <property type="nucleotide sequence ID" value="NZ_BAAAUV010000046.1"/>
</dbReference>
<dbReference type="PROSITE" id="PS00108">
    <property type="entry name" value="PROTEIN_KINASE_ST"/>
    <property type="match status" value="1"/>
</dbReference>
<evidence type="ECO:0000313" key="7">
    <source>
        <dbReference type="Proteomes" id="UP001501237"/>
    </source>
</evidence>
<dbReference type="EMBL" id="BAAAUV010000046">
    <property type="protein sequence ID" value="GAA3241552.1"/>
    <property type="molecule type" value="Genomic_DNA"/>
</dbReference>
<dbReference type="InterPro" id="IPR011009">
    <property type="entry name" value="Kinase-like_dom_sf"/>
</dbReference>
<evidence type="ECO:0000313" key="6">
    <source>
        <dbReference type="EMBL" id="GAA3241552.1"/>
    </source>
</evidence>
<keyword evidence="7" id="KW-1185">Reference proteome</keyword>
<reference evidence="7" key="1">
    <citation type="journal article" date="2019" name="Int. J. Syst. Evol. Microbiol.">
        <title>The Global Catalogue of Microorganisms (GCM) 10K type strain sequencing project: providing services to taxonomists for standard genome sequencing and annotation.</title>
        <authorList>
            <consortium name="The Broad Institute Genomics Platform"/>
            <consortium name="The Broad Institute Genome Sequencing Center for Infectious Disease"/>
            <person name="Wu L."/>
            <person name="Ma J."/>
        </authorList>
    </citation>
    <scope>NUCLEOTIDE SEQUENCE [LARGE SCALE GENOMIC DNA]</scope>
    <source>
        <strain evidence="7">JCM 9377</strain>
    </source>
</reference>
<dbReference type="PROSITE" id="PS50011">
    <property type="entry name" value="PROTEIN_KINASE_DOM"/>
    <property type="match status" value="1"/>
</dbReference>
<dbReference type="Gene3D" id="1.10.510.10">
    <property type="entry name" value="Transferase(Phosphotransferase) domain 1"/>
    <property type="match status" value="1"/>
</dbReference>
<dbReference type="Proteomes" id="UP001501237">
    <property type="component" value="Unassembled WGS sequence"/>
</dbReference>
<evidence type="ECO:0000256" key="3">
    <source>
        <dbReference type="ARBA" id="ARBA00022777"/>
    </source>
</evidence>
<dbReference type="Pfam" id="PF00069">
    <property type="entry name" value="Pkinase"/>
    <property type="match status" value="1"/>
</dbReference>
<dbReference type="PANTHER" id="PTHR43289:SF34">
    <property type="entry name" value="SERINE_THREONINE-PROTEIN KINASE YBDM-RELATED"/>
    <property type="match status" value="1"/>
</dbReference>
<keyword evidence="3" id="KW-0418">Kinase</keyword>
<dbReference type="SUPFAM" id="SSF56112">
    <property type="entry name" value="Protein kinase-like (PK-like)"/>
    <property type="match status" value="1"/>
</dbReference>
<evidence type="ECO:0000256" key="2">
    <source>
        <dbReference type="ARBA" id="ARBA00022741"/>
    </source>
</evidence>
<sequence>MDALTPGDPLVLGRYTLQGRLGEGGQGVVYLGRTAAGEPVAVKALNPALVADPEALRRFAGEVDHVRQVSSFCVAEVLDADLTGERPYVVSEFVEGTSLQETVVREGPRGPGQLRRLAVGTMTALTAIHAAGIVHRDLKPHNVLLGPDGPRVIDFGIARVLGSQATAVGTVIGTVVYMAPEQVLGGEIGPAADLFAWASTIAFAAGGRPPFGTGGAPEVMYRIVNNEPELPALPADLREVVRACLAKDPAARPAAKDVLLKLIGDQPTAPDAPGGLEATVPGPPAERTFVEPPALTSYQAGPVALPRASRRKPLAIGAAAVAVVAVAGLAFAFWPDGGSGTPPAAKLSGQPLYSADFNSQPDWDGYRFVPEGGADQRSLHGYEPDKGDYAMLADTSYPRNPALSPVPAKDATAAEPRLMIAVQARIRELDGAGEVGLLCRWNEEDGSGYLFLLSSTGNARIVRYAAGSSRDLGSAKTTAAEKGTAVRLQADCRADGKDLVFTVNGKAVVGASDAEGLPATTIAQVGLVTQVPEAGSNKAIAAFDDFMVTRPS</sequence>